<accession>A0AAX2QN69</accession>
<reference evidence="1 2" key="1">
    <citation type="submission" date="2019-03" db="EMBL/GenBank/DDBJ databases">
        <title>Genomic Encyclopedia of Type Strains, Phase IV (KMG-V): Genome sequencing to study the core and pangenomes of soil and plant-associated prokaryotes.</title>
        <authorList>
            <person name="Whitman W."/>
        </authorList>
    </citation>
    <scope>NUCLEOTIDE SEQUENCE [LARGE SCALE GENOMIC DNA]</scope>
    <source>
        <strain evidence="1 2">FB403</strain>
    </source>
</reference>
<name>A0AAX2QN69_9HYPH</name>
<dbReference type="AlphaFoldDB" id="A0AAX2QN69"/>
<evidence type="ECO:0000313" key="2">
    <source>
        <dbReference type="Proteomes" id="UP000295021"/>
    </source>
</evidence>
<comment type="caution">
    <text evidence="1">The sequence shown here is derived from an EMBL/GenBank/DDBJ whole genome shotgun (WGS) entry which is preliminary data.</text>
</comment>
<dbReference type="Proteomes" id="UP000295021">
    <property type="component" value="Unassembled WGS sequence"/>
</dbReference>
<dbReference type="RefSeq" id="WP_132611439.1">
    <property type="nucleotide sequence ID" value="NZ_SMBI01000005.1"/>
</dbReference>
<protein>
    <submittedName>
        <fullName evidence="1">Uncharacterized protein</fullName>
    </submittedName>
</protein>
<organism evidence="1 2">
    <name type="scientific">Rhizobium laguerreae</name>
    <dbReference type="NCBI Taxonomy" id="1076926"/>
    <lineage>
        <taxon>Bacteria</taxon>
        <taxon>Pseudomonadati</taxon>
        <taxon>Pseudomonadota</taxon>
        <taxon>Alphaproteobacteria</taxon>
        <taxon>Hyphomicrobiales</taxon>
        <taxon>Rhizobiaceae</taxon>
        <taxon>Rhizobium/Agrobacterium group</taxon>
        <taxon>Rhizobium</taxon>
    </lineage>
</organism>
<proteinExistence type="predicted"/>
<dbReference type="EMBL" id="SMBI01000005">
    <property type="protein sequence ID" value="TCU25318.1"/>
    <property type="molecule type" value="Genomic_DNA"/>
</dbReference>
<sequence length="82" mass="9499">MSDEPIFFEEAMHSVEANIIVNRAIIILSASGHGITPRRVWDVMRTYFSPRLLEEHSLDINMILDELESQIEDVRRGINWSS</sequence>
<evidence type="ECO:0000313" key="1">
    <source>
        <dbReference type="EMBL" id="TCU25318.1"/>
    </source>
</evidence>
<gene>
    <name evidence="1" type="ORF">EV131_105432</name>
</gene>